<keyword evidence="5" id="KW-1185">Reference proteome</keyword>
<dbReference type="SUPFAM" id="SSF47473">
    <property type="entry name" value="EF-hand"/>
    <property type="match status" value="1"/>
</dbReference>
<dbReference type="PROSITE" id="PS50222">
    <property type="entry name" value="EF_HAND_2"/>
    <property type="match status" value="3"/>
</dbReference>
<keyword evidence="2" id="KW-0106">Calcium</keyword>
<feature type="domain" description="EF-hand" evidence="3">
    <location>
        <begin position="62"/>
        <end position="97"/>
    </location>
</feature>
<dbReference type="Gene3D" id="1.10.238.10">
    <property type="entry name" value="EF-hand"/>
    <property type="match status" value="2"/>
</dbReference>
<dbReference type="FunFam" id="1.10.238.10:FF:000178">
    <property type="entry name" value="Calmodulin-2 A"/>
    <property type="match status" value="1"/>
</dbReference>
<dbReference type="PANTHER" id="PTHR23048:SF59">
    <property type="entry name" value="EF-HAND SUPERFAMILY PROTEIN"/>
    <property type="match status" value="1"/>
</dbReference>
<evidence type="ECO:0000313" key="4">
    <source>
        <dbReference type="EMBL" id="KAG8463096.1"/>
    </source>
</evidence>
<dbReference type="OMA" id="HDEVCGM"/>
<feature type="domain" description="EF-hand" evidence="3">
    <location>
        <begin position="150"/>
        <end position="185"/>
    </location>
</feature>
<gene>
    <name evidence="4" type="ORF">KFE25_011093</name>
</gene>
<accession>A0A8J5XCN9</accession>
<evidence type="ECO:0000256" key="1">
    <source>
        <dbReference type="ARBA" id="ARBA00022737"/>
    </source>
</evidence>
<dbReference type="EMBL" id="JAGTXO010000017">
    <property type="protein sequence ID" value="KAG8463096.1"/>
    <property type="molecule type" value="Genomic_DNA"/>
</dbReference>
<reference evidence="4" key="1">
    <citation type="submission" date="2021-05" db="EMBL/GenBank/DDBJ databases">
        <title>The genome of the haptophyte Pavlova lutheri (Diacronema luteri, Pavlovales) - a model for lipid biosynthesis in eukaryotic algae.</title>
        <authorList>
            <person name="Hulatt C.J."/>
            <person name="Posewitz M.C."/>
        </authorList>
    </citation>
    <scope>NUCLEOTIDE SEQUENCE</scope>
    <source>
        <strain evidence="4">NIVA-4/92</strain>
    </source>
</reference>
<feature type="domain" description="EF-hand" evidence="3">
    <location>
        <begin position="26"/>
        <end position="61"/>
    </location>
</feature>
<evidence type="ECO:0000256" key="2">
    <source>
        <dbReference type="ARBA" id="ARBA00022837"/>
    </source>
</evidence>
<evidence type="ECO:0000313" key="5">
    <source>
        <dbReference type="Proteomes" id="UP000751190"/>
    </source>
</evidence>
<dbReference type="GO" id="GO:0016460">
    <property type="term" value="C:myosin II complex"/>
    <property type="evidence" value="ECO:0007669"/>
    <property type="project" value="TreeGrafter"/>
</dbReference>
<dbReference type="InterPro" id="IPR011992">
    <property type="entry name" value="EF-hand-dom_pair"/>
</dbReference>
<dbReference type="InterPro" id="IPR050230">
    <property type="entry name" value="CALM/Myosin/TropC-like"/>
</dbReference>
<dbReference type="Pfam" id="PF13833">
    <property type="entry name" value="EF-hand_8"/>
    <property type="match status" value="1"/>
</dbReference>
<comment type="caution">
    <text evidence="4">The sequence shown here is derived from an EMBL/GenBank/DDBJ whole genome shotgun (WGS) entry which is preliminary data.</text>
</comment>
<proteinExistence type="predicted"/>
<dbReference type="GO" id="GO:0005509">
    <property type="term" value="F:calcium ion binding"/>
    <property type="evidence" value="ECO:0007669"/>
    <property type="project" value="InterPro"/>
</dbReference>
<evidence type="ECO:0000259" key="3">
    <source>
        <dbReference type="PROSITE" id="PS50222"/>
    </source>
</evidence>
<dbReference type="PANTHER" id="PTHR23048">
    <property type="entry name" value="MYOSIN LIGHT CHAIN 1, 3"/>
    <property type="match status" value="1"/>
</dbReference>
<keyword evidence="1" id="KW-0677">Repeat</keyword>
<dbReference type="Pfam" id="PF13499">
    <property type="entry name" value="EF-hand_7"/>
    <property type="match status" value="1"/>
</dbReference>
<dbReference type="AlphaFoldDB" id="A0A8J5XCN9"/>
<name>A0A8J5XCN9_DIALT</name>
<dbReference type="OrthoDB" id="343296at2759"/>
<dbReference type="SMART" id="SM00054">
    <property type="entry name" value="EFh"/>
    <property type="match status" value="3"/>
</dbReference>
<protein>
    <recommendedName>
        <fullName evidence="3">EF-hand domain-containing protein</fullName>
    </recommendedName>
</protein>
<dbReference type="Proteomes" id="UP000751190">
    <property type="component" value="Unassembled WGS sequence"/>
</dbReference>
<sequence>MAAKPKLGGTTMRASAGPGRLALSTAQRAEIRQAFDLFDANGEGVIDSNALKVILRALGFEPRKEEVNEMIRSIDKTGQGTIDFNEFLELLVVKMSERDSRDDVRKAFRQFTGAASGGHDGGGGAAGVGTARGITFADLKRVATELGESMTDEELREMVSAADTDHDEQVSADEFWRVIKRGLPSDLAKGGFRVGGRGAP</sequence>
<dbReference type="CDD" id="cd00051">
    <property type="entry name" value="EFh"/>
    <property type="match status" value="1"/>
</dbReference>
<dbReference type="InterPro" id="IPR002048">
    <property type="entry name" value="EF_hand_dom"/>
</dbReference>
<organism evidence="4 5">
    <name type="scientific">Diacronema lutheri</name>
    <name type="common">Unicellular marine alga</name>
    <name type="synonym">Monochrysis lutheri</name>
    <dbReference type="NCBI Taxonomy" id="2081491"/>
    <lineage>
        <taxon>Eukaryota</taxon>
        <taxon>Haptista</taxon>
        <taxon>Haptophyta</taxon>
        <taxon>Pavlovophyceae</taxon>
        <taxon>Pavlovales</taxon>
        <taxon>Pavlovaceae</taxon>
        <taxon>Diacronema</taxon>
    </lineage>
</organism>